<gene>
    <name evidence="1" type="ORF">FFWV33_02155</name>
</gene>
<keyword evidence="2" id="KW-1185">Reference proteome</keyword>
<dbReference type="AlphaFoldDB" id="A0A2S1L9M0"/>
<reference evidence="1 2" key="1">
    <citation type="submission" date="2017-04" db="EMBL/GenBank/DDBJ databases">
        <title>Compelte genome sequence of WV33.</title>
        <authorList>
            <person name="Lee P.C."/>
        </authorList>
    </citation>
    <scope>NUCLEOTIDE SEQUENCE [LARGE SCALE GENOMIC DNA]</scope>
    <source>
        <strain evidence="1 2">WV33</strain>
    </source>
</reference>
<dbReference type="Proteomes" id="UP000244527">
    <property type="component" value="Chromosome"/>
</dbReference>
<protein>
    <submittedName>
        <fullName evidence="1">Uncharacterized protein</fullName>
    </submittedName>
</protein>
<sequence>MQVLLQKHFFYCHKRSIFATLSFGEGLGERTVALLCQEKIGFLSPGFPLPSGAVNPEFLFINNLYEYFNIFEKKIGNHTITT</sequence>
<evidence type="ECO:0000313" key="2">
    <source>
        <dbReference type="Proteomes" id="UP000244527"/>
    </source>
</evidence>
<evidence type="ECO:0000313" key="1">
    <source>
        <dbReference type="EMBL" id="AWG20414.1"/>
    </source>
</evidence>
<proteinExistence type="predicted"/>
<name>A0A2S1L9M0_9FLAO</name>
<dbReference type="EMBL" id="CP020918">
    <property type="protein sequence ID" value="AWG20414.1"/>
    <property type="molecule type" value="Genomic_DNA"/>
</dbReference>
<accession>A0A2S1L9M0</accession>
<dbReference type="KEGG" id="ffa:FFWV33_02155"/>
<organism evidence="1 2">
    <name type="scientific">Flavobacterium faecale</name>
    <dbReference type="NCBI Taxonomy" id="1355330"/>
    <lineage>
        <taxon>Bacteria</taxon>
        <taxon>Pseudomonadati</taxon>
        <taxon>Bacteroidota</taxon>
        <taxon>Flavobacteriia</taxon>
        <taxon>Flavobacteriales</taxon>
        <taxon>Flavobacteriaceae</taxon>
        <taxon>Flavobacterium</taxon>
    </lineage>
</organism>